<reference evidence="1 2" key="1">
    <citation type="submission" date="2014-04" db="EMBL/GenBank/DDBJ databases">
        <authorList>
            <person name="Sears C."/>
            <person name="Carroll K."/>
            <person name="Sack B.R."/>
            <person name="Qadri F."/>
            <person name="Myers L.L."/>
            <person name="Chung G.-T."/>
            <person name="Escheverria P."/>
            <person name="Fraser C.M."/>
            <person name="Sadzewicz L."/>
            <person name="Shefchek K.A."/>
            <person name="Tallon L."/>
            <person name="Das S.P."/>
            <person name="Daugherty S."/>
            <person name="Mongodin E.F."/>
        </authorList>
    </citation>
    <scope>NUCLEOTIDE SEQUENCE [LARGE SCALE GENOMIC DNA]</scope>
    <source>
        <strain evidence="1 2">3978 T3 ii</strain>
    </source>
</reference>
<protein>
    <submittedName>
        <fullName evidence="1">Uncharacterized protein</fullName>
    </submittedName>
</protein>
<name>A0A078S786_BACUN</name>
<sequence length="42" mass="4909">MLHSSLTLDCNSEVKGKRFYGIGCIRKYKGREKKYKPYHAMA</sequence>
<comment type="caution">
    <text evidence="1">The sequence shown here is derived from an EMBL/GenBank/DDBJ whole genome shotgun (WGS) entry which is preliminary data.</text>
</comment>
<evidence type="ECO:0000313" key="2">
    <source>
        <dbReference type="Proteomes" id="UP000028013"/>
    </source>
</evidence>
<proteinExistence type="predicted"/>
<organism evidence="1 2">
    <name type="scientific">Bacteroides uniformis str. 3978 T3 ii</name>
    <dbReference type="NCBI Taxonomy" id="1339349"/>
    <lineage>
        <taxon>Bacteria</taxon>
        <taxon>Pseudomonadati</taxon>
        <taxon>Bacteroidota</taxon>
        <taxon>Bacteroidia</taxon>
        <taxon>Bacteroidales</taxon>
        <taxon>Bacteroidaceae</taxon>
        <taxon>Bacteroides</taxon>
    </lineage>
</organism>
<dbReference type="EMBL" id="JNHN01000141">
    <property type="protein sequence ID" value="KDS53490.1"/>
    <property type="molecule type" value="Genomic_DNA"/>
</dbReference>
<accession>A0A078S786</accession>
<dbReference type="PATRIC" id="fig|1339349.3.peg.1187"/>
<dbReference type="AlphaFoldDB" id="A0A078S786"/>
<gene>
    <name evidence="1" type="ORF">M094_4422</name>
</gene>
<dbReference type="Proteomes" id="UP000028013">
    <property type="component" value="Unassembled WGS sequence"/>
</dbReference>
<evidence type="ECO:0000313" key="1">
    <source>
        <dbReference type="EMBL" id="KDS53490.1"/>
    </source>
</evidence>